<proteinExistence type="predicted"/>
<accession>A0A8J3H266</accession>
<comment type="caution">
    <text evidence="1">The sequence shown here is derived from an EMBL/GenBank/DDBJ whole genome shotgun (WGS) entry which is preliminary data.</text>
</comment>
<evidence type="ECO:0000313" key="1">
    <source>
        <dbReference type="EMBL" id="GHG78831.1"/>
    </source>
</evidence>
<dbReference type="Proteomes" id="UP000611500">
    <property type="component" value="Unassembled WGS sequence"/>
</dbReference>
<name>A0A8J3H266_9RHOB</name>
<organism evidence="1 2">
    <name type="scientific">Pseudodonghicola xiamenensis</name>
    <dbReference type="NCBI Taxonomy" id="337702"/>
    <lineage>
        <taxon>Bacteria</taxon>
        <taxon>Pseudomonadati</taxon>
        <taxon>Pseudomonadota</taxon>
        <taxon>Alphaproteobacteria</taxon>
        <taxon>Rhodobacterales</taxon>
        <taxon>Paracoccaceae</taxon>
        <taxon>Pseudodonghicola</taxon>
    </lineage>
</organism>
<reference evidence="1" key="1">
    <citation type="journal article" date="2014" name="Int. J. Syst. Evol. Microbiol.">
        <title>Complete genome sequence of Corynebacterium casei LMG S-19264T (=DSM 44701T), isolated from a smear-ripened cheese.</title>
        <authorList>
            <consortium name="US DOE Joint Genome Institute (JGI-PGF)"/>
            <person name="Walter F."/>
            <person name="Albersmeier A."/>
            <person name="Kalinowski J."/>
            <person name="Ruckert C."/>
        </authorList>
    </citation>
    <scope>NUCLEOTIDE SEQUENCE</scope>
    <source>
        <strain evidence="1">CGMCC 1.7081</strain>
    </source>
</reference>
<dbReference type="RefSeq" id="WP_028091800.1">
    <property type="nucleotide sequence ID" value="NZ_BNAP01000001.1"/>
</dbReference>
<gene>
    <name evidence="1" type="ORF">GCM10010961_00170</name>
</gene>
<dbReference type="EMBL" id="BNAP01000001">
    <property type="protein sequence ID" value="GHG78831.1"/>
    <property type="molecule type" value="Genomic_DNA"/>
</dbReference>
<reference evidence="1" key="2">
    <citation type="submission" date="2020-09" db="EMBL/GenBank/DDBJ databases">
        <authorList>
            <person name="Sun Q."/>
            <person name="Zhou Y."/>
        </authorList>
    </citation>
    <scope>NUCLEOTIDE SEQUENCE</scope>
    <source>
        <strain evidence="1">CGMCC 1.7081</strain>
    </source>
</reference>
<dbReference type="AlphaFoldDB" id="A0A8J3H266"/>
<evidence type="ECO:0000313" key="2">
    <source>
        <dbReference type="Proteomes" id="UP000611500"/>
    </source>
</evidence>
<protein>
    <submittedName>
        <fullName evidence="1">Uncharacterized protein</fullName>
    </submittedName>
</protein>
<keyword evidence="2" id="KW-1185">Reference proteome</keyword>
<sequence length="244" mass="26484">MPIDAFLLGDSHMAALKKGADQIGLDVVGTPIMPGNMMNRNGLRFHVTKGVQFHPIPGWSRKPSVAECEKRFYASLSKVGAASLGDIDVPVISNLGCRPFTTVEQLRGYSFDPSAGELFISRSAVEKIIFERMGDMLKIAEWVCKRVPKFCLVFPPVAKGSSREMWSFFEDRVFSVAREFGAITYSTVEWGCLPAADGGLKPEYQVGMLSNGVDDQTHGNTAFGAVAIQDCLSLLRAAPASLAS</sequence>